<proteinExistence type="predicted"/>
<organism evidence="3 4">
    <name type="scientific">Candidatus Thiodictyon syntrophicum</name>
    <dbReference type="NCBI Taxonomy" id="1166950"/>
    <lineage>
        <taxon>Bacteria</taxon>
        <taxon>Pseudomonadati</taxon>
        <taxon>Pseudomonadota</taxon>
        <taxon>Gammaproteobacteria</taxon>
        <taxon>Chromatiales</taxon>
        <taxon>Chromatiaceae</taxon>
        <taxon>Thiodictyon</taxon>
    </lineage>
</organism>
<keyword evidence="4" id="KW-1185">Reference proteome</keyword>
<dbReference type="Pfam" id="PF13424">
    <property type="entry name" value="TPR_12"/>
    <property type="match status" value="1"/>
</dbReference>
<dbReference type="Proteomes" id="UP000232638">
    <property type="component" value="Chromosome"/>
</dbReference>
<evidence type="ECO:0000313" key="4">
    <source>
        <dbReference type="Proteomes" id="UP000232638"/>
    </source>
</evidence>
<evidence type="ECO:0000256" key="1">
    <source>
        <dbReference type="PROSITE-ProRule" id="PRU00339"/>
    </source>
</evidence>
<dbReference type="AlphaFoldDB" id="A0A2K8U8S7"/>
<dbReference type="InterPro" id="IPR019734">
    <property type="entry name" value="TPR_rpt"/>
</dbReference>
<feature type="compositionally biased region" description="Low complexity" evidence="2">
    <location>
        <begin position="12"/>
        <end position="26"/>
    </location>
</feature>
<evidence type="ECO:0000313" key="3">
    <source>
        <dbReference type="EMBL" id="AUB81986.1"/>
    </source>
</evidence>
<dbReference type="SUPFAM" id="SSF48452">
    <property type="entry name" value="TPR-like"/>
    <property type="match status" value="2"/>
</dbReference>
<reference evidence="3 4" key="1">
    <citation type="submission" date="2017-03" db="EMBL/GenBank/DDBJ databases">
        <title>Complete genome sequence of Candidatus 'Thiodictyon syntrophicum' sp. nov. strain Cad16T, a photolithoautotroph purple sulfur bacterium isolated from an alpine meromictic lake.</title>
        <authorList>
            <person name="Luedin S.M."/>
            <person name="Pothier J.F."/>
            <person name="Danza F."/>
            <person name="Storelli N."/>
            <person name="Wittwer M."/>
            <person name="Tonolla M."/>
        </authorList>
    </citation>
    <scope>NUCLEOTIDE SEQUENCE [LARGE SCALE GENOMIC DNA]</scope>
    <source>
        <strain evidence="3 4">Cad16T</strain>
    </source>
</reference>
<dbReference type="PANTHER" id="PTHR10098:SF108">
    <property type="entry name" value="TETRATRICOPEPTIDE REPEAT PROTEIN 28"/>
    <property type="match status" value="1"/>
</dbReference>
<keyword evidence="1" id="KW-0802">TPR repeat</keyword>
<dbReference type="EMBL" id="CP020370">
    <property type="protein sequence ID" value="AUB81986.1"/>
    <property type="molecule type" value="Genomic_DNA"/>
</dbReference>
<evidence type="ECO:0008006" key="5">
    <source>
        <dbReference type="Google" id="ProtNLM"/>
    </source>
</evidence>
<evidence type="ECO:0000256" key="2">
    <source>
        <dbReference type="SAM" id="MobiDB-lite"/>
    </source>
</evidence>
<gene>
    <name evidence="3" type="ORF">THSYN_14250</name>
</gene>
<dbReference type="InterPro" id="IPR011990">
    <property type="entry name" value="TPR-like_helical_dom_sf"/>
</dbReference>
<accession>A0A2K8U8S7</accession>
<feature type="repeat" description="TPR" evidence="1">
    <location>
        <begin position="546"/>
        <end position="579"/>
    </location>
</feature>
<sequence>MRQPPATRYRTSSKPSSPSNAPWPSSRPLVIDNLETILPPPYLAEQTPEALRDDARDALAAILALCDRLLGTGDTRLIFTSRETLPAPFAAERRCRELERLAPEDAVRLVERALEGARDHRPGAADAATRESIDALVEAVHGHARTLALLAPSLRALGVERTRARLTELMAEMDRRYPGSRERSVYASVELSLERLAPVNRERAAVLGVFHGGLHPAVLQVMTGWEMNDCQALAEDLSRTGLATADPYNYLTLNPALCPYLRGRLAPDERETLAGRWAESMGQYVEFLVQQSSRQAAMAATLTVMEIPNLFALLDWVQGAGDAEATIDLTTSLYQLLQFTGRPRLLERVGQARDAAAQALARQPGDDWTHARFLAEGPRIEQQRAGGRLREALAGAEALLRRARAAGESAYPDADYDLAMARMLLAQVHNTDGGSERALPLLDEARQRFRTIVRNRQSRAADWMASVCLSERGGCLLHLGRLDESAATYEESIALDERRGDERAVALGKCQLGTVRLQQRCYPEAVAAYAVARERFVRLDEPGSVATSWHRTGMAYQASGNPESAEDAYRRSLALNVRIGDTAAQADTLNNQGNLYQDVLSRPEDAAAFYRQSADLYVRTGNTAGEGRARSNLGATLRWLRRLDEARGEIQRAIECKAQFGDAAEPWKTWAILAAIETDANNPDAAASARSKALSAYLDYRRAGGENHFTDGRIVLAVAERLRARDPAQAHALLTELAQAPNLPEQFGPFLDALNAICTGSRDPALAQTPGLDYAMSGELLLLIETLPP</sequence>
<dbReference type="PROSITE" id="PS50005">
    <property type="entry name" value="TPR"/>
    <property type="match status" value="1"/>
</dbReference>
<dbReference type="Gene3D" id="1.25.40.10">
    <property type="entry name" value="Tetratricopeptide repeat domain"/>
    <property type="match status" value="2"/>
</dbReference>
<dbReference type="SMART" id="SM00028">
    <property type="entry name" value="TPR"/>
    <property type="match status" value="5"/>
</dbReference>
<name>A0A2K8U8S7_9GAMM</name>
<dbReference type="RefSeq" id="WP_100919738.1">
    <property type="nucleotide sequence ID" value="NZ_CP020370.1"/>
</dbReference>
<dbReference type="PANTHER" id="PTHR10098">
    <property type="entry name" value="RAPSYN-RELATED"/>
    <property type="match status" value="1"/>
</dbReference>
<protein>
    <recommendedName>
        <fullName evidence="5">MalT-like TPR region domain-containing protein</fullName>
    </recommendedName>
</protein>
<feature type="region of interest" description="Disordered" evidence="2">
    <location>
        <begin position="1"/>
        <end position="26"/>
    </location>
</feature>
<dbReference type="KEGG" id="tsy:THSYN_14250"/>